<evidence type="ECO:0000256" key="1">
    <source>
        <dbReference type="SAM" id="SignalP"/>
    </source>
</evidence>
<dbReference type="SUPFAM" id="SSF57625">
    <property type="entry name" value="Invertebrate chitin-binding proteins"/>
    <property type="match status" value="1"/>
</dbReference>
<dbReference type="InParanoid" id="A0A5N4A7U8"/>
<dbReference type="GO" id="GO:0008061">
    <property type="term" value="F:chitin binding"/>
    <property type="evidence" value="ECO:0007669"/>
    <property type="project" value="InterPro"/>
</dbReference>
<proteinExistence type="predicted"/>
<reference evidence="3 4" key="1">
    <citation type="journal article" date="2018" name="Elife">
        <title>Firefly genomes illuminate parallel origins of bioluminescence in beetles.</title>
        <authorList>
            <person name="Fallon T.R."/>
            <person name="Lower S.E."/>
            <person name="Chang C.H."/>
            <person name="Bessho-Uehara M."/>
            <person name="Martin G.J."/>
            <person name="Bewick A.J."/>
            <person name="Behringer M."/>
            <person name="Debat H.J."/>
            <person name="Wong I."/>
            <person name="Day J.C."/>
            <person name="Suvorov A."/>
            <person name="Silva C.J."/>
            <person name="Stanger-Hall K.F."/>
            <person name="Hall D.W."/>
            <person name="Schmitz R.J."/>
            <person name="Nelson D.R."/>
            <person name="Lewis S.M."/>
            <person name="Shigenobu S."/>
            <person name="Bybee S.M."/>
            <person name="Larracuente A.M."/>
            <person name="Oba Y."/>
            <person name="Weng J.K."/>
        </authorList>
    </citation>
    <scope>NUCLEOTIDE SEQUENCE [LARGE SCALE GENOMIC DNA]</scope>
    <source>
        <strain evidence="3">1611_PpyrPB1</strain>
        <tissue evidence="3">Whole body</tissue>
    </source>
</reference>
<feature type="signal peptide" evidence="1">
    <location>
        <begin position="1"/>
        <end position="18"/>
    </location>
</feature>
<name>A0A5N4A7U8_PHOPY</name>
<organism evidence="3 4">
    <name type="scientific">Photinus pyralis</name>
    <name type="common">Common eastern firefly</name>
    <name type="synonym">Lampyris pyralis</name>
    <dbReference type="NCBI Taxonomy" id="7054"/>
    <lineage>
        <taxon>Eukaryota</taxon>
        <taxon>Metazoa</taxon>
        <taxon>Ecdysozoa</taxon>
        <taxon>Arthropoda</taxon>
        <taxon>Hexapoda</taxon>
        <taxon>Insecta</taxon>
        <taxon>Pterygota</taxon>
        <taxon>Neoptera</taxon>
        <taxon>Endopterygota</taxon>
        <taxon>Coleoptera</taxon>
        <taxon>Polyphaga</taxon>
        <taxon>Elateriformia</taxon>
        <taxon>Elateroidea</taxon>
        <taxon>Lampyridae</taxon>
        <taxon>Lampyrinae</taxon>
        <taxon>Photinus</taxon>
    </lineage>
</organism>
<sequence length="208" mass="22754">MFVKVLLVLPCLLCVCAAAPTTGTVQNQPEVCKQFGYQCLNCSASIFCDKQNDKWSIIETLRCPNNTCDNGECKDVPSRECLDKNKVPSCRSSEGMFPNPGSCREFYYCTPSDSGKLNLVRSNCTGGYSYNPLTTYCDKPLPADDVCKGYPVPNCTTPGLTGALTENPSIYFTCLPVVSNGIRVFYPYLDACPNGKKYQAANRTCSTT</sequence>
<feature type="chain" id="PRO_5024451515" description="Chitin-binding type-2 domain-containing protein" evidence="1">
    <location>
        <begin position="19"/>
        <end position="208"/>
    </location>
</feature>
<keyword evidence="4" id="KW-1185">Reference proteome</keyword>
<dbReference type="OrthoDB" id="6761665at2759"/>
<dbReference type="EMBL" id="VVIM01000009">
    <property type="protein sequence ID" value="KAB0793401.1"/>
    <property type="molecule type" value="Genomic_DNA"/>
</dbReference>
<evidence type="ECO:0000313" key="3">
    <source>
        <dbReference type="EMBL" id="KAB0793401.1"/>
    </source>
</evidence>
<dbReference type="InterPro" id="IPR036508">
    <property type="entry name" value="Chitin-bd_dom_sf"/>
</dbReference>
<keyword evidence="1" id="KW-0732">Signal</keyword>
<dbReference type="AlphaFoldDB" id="A0A5N4A7U8"/>
<dbReference type="Pfam" id="PF01607">
    <property type="entry name" value="CBM_14"/>
    <property type="match status" value="1"/>
</dbReference>
<accession>A0A5N4A7U8</accession>
<dbReference type="Proteomes" id="UP000327044">
    <property type="component" value="Unassembled WGS sequence"/>
</dbReference>
<evidence type="ECO:0000259" key="2">
    <source>
        <dbReference type="PROSITE" id="PS50940"/>
    </source>
</evidence>
<protein>
    <recommendedName>
        <fullName evidence="2">Chitin-binding type-2 domain-containing protein</fullName>
    </recommendedName>
</protein>
<dbReference type="SMART" id="SM00494">
    <property type="entry name" value="ChtBD2"/>
    <property type="match status" value="1"/>
</dbReference>
<dbReference type="PROSITE" id="PS50940">
    <property type="entry name" value="CHIT_BIND_II"/>
    <property type="match status" value="1"/>
</dbReference>
<dbReference type="Gene3D" id="2.170.140.10">
    <property type="entry name" value="Chitin binding domain"/>
    <property type="match status" value="1"/>
</dbReference>
<evidence type="ECO:0000313" key="4">
    <source>
        <dbReference type="Proteomes" id="UP000327044"/>
    </source>
</evidence>
<dbReference type="GO" id="GO:0005576">
    <property type="term" value="C:extracellular region"/>
    <property type="evidence" value="ECO:0007669"/>
    <property type="project" value="InterPro"/>
</dbReference>
<comment type="caution">
    <text evidence="3">The sequence shown here is derived from an EMBL/GenBank/DDBJ whole genome shotgun (WGS) entry which is preliminary data.</text>
</comment>
<gene>
    <name evidence="3" type="ORF">PPYR_13021</name>
</gene>
<feature type="domain" description="Chitin-binding type-2" evidence="2">
    <location>
        <begin position="87"/>
        <end position="149"/>
    </location>
</feature>
<dbReference type="InterPro" id="IPR002557">
    <property type="entry name" value="Chitin-bd_dom"/>
</dbReference>